<protein>
    <submittedName>
        <fullName evidence="1">Uncharacterized protein</fullName>
    </submittedName>
</protein>
<gene>
    <name evidence="1" type="ORF">NPIL_580331</name>
</gene>
<evidence type="ECO:0000313" key="1">
    <source>
        <dbReference type="EMBL" id="GFT73351.1"/>
    </source>
</evidence>
<sequence length="87" mass="10432">MMVGQQHRLASNWLELYLQNHLEQLAKCDFQNRIVTRNESRCQYLNGKKITKSTLEISKFPPSKKSEILVEKAFWCIFVIMKSRYFF</sequence>
<dbReference type="EMBL" id="BMAW01021537">
    <property type="protein sequence ID" value="GFT73351.1"/>
    <property type="molecule type" value="Genomic_DNA"/>
</dbReference>
<name>A0A8X6U2E3_NEPPI</name>
<dbReference type="Proteomes" id="UP000887013">
    <property type="component" value="Unassembled WGS sequence"/>
</dbReference>
<organism evidence="1 2">
    <name type="scientific">Nephila pilipes</name>
    <name type="common">Giant wood spider</name>
    <name type="synonym">Nephila maculata</name>
    <dbReference type="NCBI Taxonomy" id="299642"/>
    <lineage>
        <taxon>Eukaryota</taxon>
        <taxon>Metazoa</taxon>
        <taxon>Ecdysozoa</taxon>
        <taxon>Arthropoda</taxon>
        <taxon>Chelicerata</taxon>
        <taxon>Arachnida</taxon>
        <taxon>Araneae</taxon>
        <taxon>Araneomorphae</taxon>
        <taxon>Entelegynae</taxon>
        <taxon>Araneoidea</taxon>
        <taxon>Nephilidae</taxon>
        <taxon>Nephila</taxon>
    </lineage>
</organism>
<evidence type="ECO:0000313" key="2">
    <source>
        <dbReference type="Proteomes" id="UP000887013"/>
    </source>
</evidence>
<accession>A0A8X6U2E3</accession>
<reference evidence="1" key="1">
    <citation type="submission" date="2020-08" db="EMBL/GenBank/DDBJ databases">
        <title>Multicomponent nature underlies the extraordinary mechanical properties of spider dragline silk.</title>
        <authorList>
            <person name="Kono N."/>
            <person name="Nakamura H."/>
            <person name="Mori M."/>
            <person name="Yoshida Y."/>
            <person name="Ohtoshi R."/>
            <person name="Malay A.D."/>
            <person name="Moran D.A.P."/>
            <person name="Tomita M."/>
            <person name="Numata K."/>
            <person name="Arakawa K."/>
        </authorList>
    </citation>
    <scope>NUCLEOTIDE SEQUENCE</scope>
</reference>
<keyword evidence="2" id="KW-1185">Reference proteome</keyword>
<proteinExistence type="predicted"/>
<dbReference type="AlphaFoldDB" id="A0A8X6U2E3"/>
<comment type="caution">
    <text evidence="1">The sequence shown here is derived from an EMBL/GenBank/DDBJ whole genome shotgun (WGS) entry which is preliminary data.</text>
</comment>